<keyword evidence="2" id="KW-0963">Cytoplasm</keyword>
<dbReference type="CDD" id="cd18159">
    <property type="entry name" value="REC_OmpR_NsrR-like"/>
    <property type="match status" value="1"/>
</dbReference>
<dbReference type="SMART" id="SM00448">
    <property type="entry name" value="REC"/>
    <property type="match status" value="1"/>
</dbReference>
<dbReference type="GO" id="GO:0000976">
    <property type="term" value="F:transcription cis-regulatory region binding"/>
    <property type="evidence" value="ECO:0007669"/>
    <property type="project" value="TreeGrafter"/>
</dbReference>
<dbReference type="GO" id="GO:0005829">
    <property type="term" value="C:cytosol"/>
    <property type="evidence" value="ECO:0007669"/>
    <property type="project" value="TreeGrafter"/>
</dbReference>
<feature type="modified residue" description="4-aspartylphosphate" evidence="8">
    <location>
        <position position="52"/>
    </location>
</feature>
<dbReference type="AlphaFoldDB" id="A0A073K650"/>
<evidence type="ECO:0000256" key="7">
    <source>
        <dbReference type="ARBA" id="ARBA00023163"/>
    </source>
</evidence>
<dbReference type="InterPro" id="IPR039420">
    <property type="entry name" value="WalR-like"/>
</dbReference>
<evidence type="ECO:0000259" key="11">
    <source>
        <dbReference type="PROSITE" id="PS51755"/>
    </source>
</evidence>
<protein>
    <submittedName>
        <fullName evidence="12">Transcriptional regulator</fullName>
    </submittedName>
</protein>
<gene>
    <name evidence="12" type="ORF">BAMA_11055</name>
</gene>
<dbReference type="PANTHER" id="PTHR48111:SF43">
    <property type="entry name" value="STAGE 0 SPORULATION PROTEIN A HOMOLOG"/>
    <property type="match status" value="1"/>
</dbReference>
<dbReference type="Pfam" id="PF00486">
    <property type="entry name" value="Trans_reg_C"/>
    <property type="match status" value="1"/>
</dbReference>
<dbReference type="GO" id="GO:0000156">
    <property type="term" value="F:phosphorelay response regulator activity"/>
    <property type="evidence" value="ECO:0007669"/>
    <property type="project" value="TreeGrafter"/>
</dbReference>
<dbReference type="SUPFAM" id="SSF46894">
    <property type="entry name" value="C-terminal effector domain of the bipartite response regulators"/>
    <property type="match status" value="1"/>
</dbReference>
<dbReference type="GO" id="GO:0006355">
    <property type="term" value="P:regulation of DNA-templated transcription"/>
    <property type="evidence" value="ECO:0007669"/>
    <property type="project" value="InterPro"/>
</dbReference>
<evidence type="ECO:0000313" key="12">
    <source>
        <dbReference type="EMBL" id="KEK17763.1"/>
    </source>
</evidence>
<dbReference type="PROSITE" id="PS50110">
    <property type="entry name" value="RESPONSE_REGULATORY"/>
    <property type="match status" value="1"/>
</dbReference>
<dbReference type="InterPro" id="IPR001867">
    <property type="entry name" value="OmpR/PhoB-type_DNA-bd"/>
</dbReference>
<dbReference type="RefSeq" id="WP_034642464.1">
    <property type="nucleotide sequence ID" value="NZ_CBCSJC010000005.1"/>
</dbReference>
<organism evidence="12 13">
    <name type="scientific">Bacillus manliponensis</name>
    <dbReference type="NCBI Taxonomy" id="574376"/>
    <lineage>
        <taxon>Bacteria</taxon>
        <taxon>Bacillati</taxon>
        <taxon>Bacillota</taxon>
        <taxon>Bacilli</taxon>
        <taxon>Bacillales</taxon>
        <taxon>Bacillaceae</taxon>
        <taxon>Bacillus</taxon>
        <taxon>Bacillus cereus group</taxon>
    </lineage>
</organism>
<dbReference type="EMBL" id="JOTN01000022">
    <property type="protein sequence ID" value="KEK17763.1"/>
    <property type="molecule type" value="Genomic_DNA"/>
</dbReference>
<evidence type="ECO:0000256" key="3">
    <source>
        <dbReference type="ARBA" id="ARBA00022553"/>
    </source>
</evidence>
<dbReference type="InterPro" id="IPR016032">
    <property type="entry name" value="Sig_transdc_resp-reg_C-effctor"/>
</dbReference>
<dbReference type="FunFam" id="3.40.50.2300:FF:000065">
    <property type="entry name" value="DNA-binding response regulator"/>
    <property type="match status" value="1"/>
</dbReference>
<evidence type="ECO:0000256" key="6">
    <source>
        <dbReference type="ARBA" id="ARBA00023125"/>
    </source>
</evidence>
<dbReference type="InterPro" id="IPR011006">
    <property type="entry name" value="CheY-like_superfamily"/>
</dbReference>
<dbReference type="InterPro" id="IPR036388">
    <property type="entry name" value="WH-like_DNA-bd_sf"/>
</dbReference>
<dbReference type="SMART" id="SM00862">
    <property type="entry name" value="Trans_reg_C"/>
    <property type="match status" value="1"/>
</dbReference>
<dbReference type="Gene3D" id="1.10.10.10">
    <property type="entry name" value="Winged helix-like DNA-binding domain superfamily/Winged helix DNA-binding domain"/>
    <property type="match status" value="1"/>
</dbReference>
<comment type="subcellular location">
    <subcellularLocation>
        <location evidence="1">Cytoplasm</location>
    </subcellularLocation>
</comment>
<keyword evidence="13" id="KW-1185">Reference proteome</keyword>
<evidence type="ECO:0000259" key="10">
    <source>
        <dbReference type="PROSITE" id="PS50110"/>
    </source>
</evidence>
<keyword evidence="6 9" id="KW-0238">DNA-binding</keyword>
<dbReference type="PROSITE" id="PS51755">
    <property type="entry name" value="OMPR_PHOB"/>
    <property type="match status" value="1"/>
</dbReference>
<reference evidence="12 13" key="1">
    <citation type="submission" date="2014-06" db="EMBL/GenBank/DDBJ databases">
        <title>Draft genome sequence of Bacillus manliponensis JCM 15802 (MCCC 1A00708).</title>
        <authorList>
            <person name="Lai Q."/>
            <person name="Liu Y."/>
            <person name="Shao Z."/>
        </authorList>
    </citation>
    <scope>NUCLEOTIDE SEQUENCE [LARGE SCALE GENOMIC DNA]</scope>
    <source>
        <strain evidence="12 13">JCM 15802</strain>
    </source>
</reference>
<comment type="caution">
    <text evidence="12">The sequence shown here is derived from an EMBL/GenBank/DDBJ whole genome shotgun (WGS) entry which is preliminary data.</text>
</comment>
<sequence length="235" mass="27350">MYKVLIVEDDDKIAHILEDHLQKYGYESVRVQNFRHIKDEFVKVNPHLVLLDINLPYFDGFYWCRQIRTVSNAPIIFVSARTGEMDQVMAIEHGGDDYIAKPFHLDIVMAKIKSAMRRVYGEYAGSSESDYYGVNGLVLFPGQHIVQWQDKQVELTKNEYYLLDCLMKQADQYVTREELLEALWDEVAFVDDNTLTVNIKRVRKKLEEIGIKNAVVTKRGYGYALVTKWETANEV</sequence>
<feature type="domain" description="Response regulatory" evidence="10">
    <location>
        <begin position="3"/>
        <end position="116"/>
    </location>
</feature>
<feature type="DNA-binding region" description="OmpR/PhoB-type" evidence="9">
    <location>
        <begin position="129"/>
        <end position="227"/>
    </location>
</feature>
<keyword evidence="3 8" id="KW-0597">Phosphoprotein</keyword>
<name>A0A073K650_9BACI</name>
<dbReference type="SUPFAM" id="SSF52172">
    <property type="entry name" value="CheY-like"/>
    <property type="match status" value="1"/>
</dbReference>
<dbReference type="GO" id="GO:0032993">
    <property type="term" value="C:protein-DNA complex"/>
    <property type="evidence" value="ECO:0007669"/>
    <property type="project" value="TreeGrafter"/>
</dbReference>
<dbReference type="CDD" id="cd00383">
    <property type="entry name" value="trans_reg_C"/>
    <property type="match status" value="1"/>
</dbReference>
<keyword evidence="4" id="KW-0902">Two-component regulatory system</keyword>
<evidence type="ECO:0000256" key="8">
    <source>
        <dbReference type="PROSITE-ProRule" id="PRU00169"/>
    </source>
</evidence>
<dbReference type="Proteomes" id="UP000027822">
    <property type="component" value="Unassembled WGS sequence"/>
</dbReference>
<dbReference type="OrthoDB" id="9790442at2"/>
<dbReference type="eggNOG" id="COG0745">
    <property type="taxonomic scope" value="Bacteria"/>
</dbReference>
<dbReference type="Gene3D" id="3.40.50.2300">
    <property type="match status" value="1"/>
</dbReference>
<evidence type="ECO:0000256" key="9">
    <source>
        <dbReference type="PROSITE-ProRule" id="PRU01091"/>
    </source>
</evidence>
<evidence type="ECO:0000313" key="13">
    <source>
        <dbReference type="Proteomes" id="UP000027822"/>
    </source>
</evidence>
<evidence type="ECO:0000256" key="1">
    <source>
        <dbReference type="ARBA" id="ARBA00004496"/>
    </source>
</evidence>
<dbReference type="PANTHER" id="PTHR48111">
    <property type="entry name" value="REGULATOR OF RPOS"/>
    <property type="match status" value="1"/>
</dbReference>
<dbReference type="Gene3D" id="6.10.250.690">
    <property type="match status" value="1"/>
</dbReference>
<evidence type="ECO:0000256" key="2">
    <source>
        <dbReference type="ARBA" id="ARBA00022490"/>
    </source>
</evidence>
<accession>A0A073K650</accession>
<feature type="domain" description="OmpR/PhoB-type" evidence="11">
    <location>
        <begin position="129"/>
        <end position="227"/>
    </location>
</feature>
<proteinExistence type="predicted"/>
<evidence type="ECO:0000256" key="4">
    <source>
        <dbReference type="ARBA" id="ARBA00023012"/>
    </source>
</evidence>
<dbReference type="Pfam" id="PF00072">
    <property type="entry name" value="Response_reg"/>
    <property type="match status" value="1"/>
</dbReference>
<keyword evidence="5" id="KW-0805">Transcription regulation</keyword>
<evidence type="ECO:0000256" key="5">
    <source>
        <dbReference type="ARBA" id="ARBA00023015"/>
    </source>
</evidence>
<keyword evidence="7" id="KW-0804">Transcription</keyword>
<dbReference type="STRING" id="574376.BAMA_11055"/>
<dbReference type="InterPro" id="IPR001789">
    <property type="entry name" value="Sig_transdc_resp-reg_receiver"/>
</dbReference>